<evidence type="ECO:0000256" key="8">
    <source>
        <dbReference type="ARBA" id="ARBA00023027"/>
    </source>
</evidence>
<evidence type="ECO:0000256" key="2">
    <source>
        <dbReference type="ARBA" id="ARBA00004496"/>
    </source>
</evidence>
<name>A0A4Y1YM89_9PROT</name>
<comment type="cofactor">
    <cofactor evidence="1">
        <name>FAD</name>
        <dbReference type="ChEBI" id="CHEBI:57692"/>
    </cofactor>
</comment>
<evidence type="ECO:0000313" key="12">
    <source>
        <dbReference type="Proteomes" id="UP000316473"/>
    </source>
</evidence>
<dbReference type="AlphaFoldDB" id="A0A4Y1YM89"/>
<dbReference type="PANTHER" id="PTHR43429">
    <property type="entry name" value="PYRIDINE NUCLEOTIDE-DISULFIDE OXIDOREDUCTASE DOMAIN-CONTAINING"/>
    <property type="match status" value="1"/>
</dbReference>
<dbReference type="GO" id="GO:0016491">
    <property type="term" value="F:oxidoreductase activity"/>
    <property type="evidence" value="ECO:0007669"/>
    <property type="project" value="UniProtKB-KW"/>
</dbReference>
<proteinExistence type="inferred from homology"/>
<evidence type="ECO:0000256" key="1">
    <source>
        <dbReference type="ARBA" id="ARBA00001974"/>
    </source>
</evidence>
<comment type="similarity">
    <text evidence="3">Belongs to the FAD-dependent oxidoreductase family.</text>
</comment>
<feature type="domain" description="Rubredoxin binding" evidence="10">
    <location>
        <begin position="310"/>
        <end position="378"/>
    </location>
</feature>
<dbReference type="InterPro" id="IPR036188">
    <property type="entry name" value="FAD/NAD-bd_sf"/>
</dbReference>
<dbReference type="PRINTS" id="PR00368">
    <property type="entry name" value="FADPNR"/>
</dbReference>
<dbReference type="SUPFAM" id="SSF51905">
    <property type="entry name" value="FAD/NAD(P)-binding domain"/>
    <property type="match status" value="1"/>
</dbReference>
<dbReference type="GO" id="GO:0005737">
    <property type="term" value="C:cytoplasm"/>
    <property type="evidence" value="ECO:0007669"/>
    <property type="project" value="UniProtKB-SubCell"/>
</dbReference>
<evidence type="ECO:0000256" key="6">
    <source>
        <dbReference type="ARBA" id="ARBA00022827"/>
    </source>
</evidence>
<sequence length="384" mass="41058">MSLSSVVVVGSGLAGYTVVRELRRLDSDVSITLLSADHAGFYSKPMLSNALATGKIPDAIINSSAEQMAEQLSITIRPYTHVDAIDTSERSVHFENGAPLVYSHLVLAVGANPVRLPILGDGADEILSINNLDDYRKFRENLEDKRHVAILGAGLIGCEFANDLAAKRYQVTVFDVSSQPLGRLLPPEAGQFFRDKLTTAGVNFVLDTAIEKIDKVNGSYYLHYRDGGMVQADMVLSAVGLQPHTNLATATGIQINRGIVIDRYLQTSIQNIYALGDCAEVAGKVLPFILPISYAGRALAATLAGNPTLLRYPAMPVMVKTPACPTIVAPPAAEAEGIWKVETVENGMKALYQDKVGNLLGFALLGAATSERGALTALLPPILD</sequence>
<keyword evidence="7" id="KW-0560">Oxidoreductase</keyword>
<keyword evidence="12" id="KW-1185">Reference proteome</keyword>
<dbReference type="Proteomes" id="UP000316473">
    <property type="component" value="Chromosome"/>
</dbReference>
<dbReference type="Gene3D" id="3.30.390.120">
    <property type="match status" value="1"/>
</dbReference>
<evidence type="ECO:0000313" key="11">
    <source>
        <dbReference type="EMBL" id="BBL35270.1"/>
    </source>
</evidence>
<keyword evidence="5" id="KW-0285">Flavoprotein</keyword>
<comment type="subcellular location">
    <subcellularLocation>
        <location evidence="2">Cytoplasm</location>
    </subcellularLocation>
</comment>
<dbReference type="EMBL" id="AP019755">
    <property type="protein sequence ID" value="BBL35270.1"/>
    <property type="molecule type" value="Genomic_DNA"/>
</dbReference>
<keyword evidence="8" id="KW-0520">NAD</keyword>
<dbReference type="Pfam" id="PF07992">
    <property type="entry name" value="Pyr_redox_2"/>
    <property type="match status" value="1"/>
</dbReference>
<dbReference type="Pfam" id="PF18113">
    <property type="entry name" value="Rbx_binding"/>
    <property type="match status" value="1"/>
</dbReference>
<reference evidence="11 12" key="1">
    <citation type="submission" date="2019-06" db="EMBL/GenBank/DDBJ databases">
        <title>Nitrosomonas stercoris KYUHI-S whole genome shotgun sequence.</title>
        <authorList>
            <person name="Nakagawa T."/>
            <person name="Tsuchiya Y."/>
            <person name="Takahashi R."/>
        </authorList>
    </citation>
    <scope>NUCLEOTIDE SEQUENCE [LARGE SCALE GENOMIC DNA]</scope>
    <source>
        <strain evidence="11 12">KYUHI-S</strain>
    </source>
</reference>
<gene>
    <name evidence="11" type="ORF">Nstercoris_01532</name>
</gene>
<evidence type="ECO:0000256" key="5">
    <source>
        <dbReference type="ARBA" id="ARBA00022630"/>
    </source>
</evidence>
<feature type="domain" description="FAD/NAD(P)-binding" evidence="9">
    <location>
        <begin position="5"/>
        <end position="279"/>
    </location>
</feature>
<dbReference type="PANTHER" id="PTHR43429:SF3">
    <property type="entry name" value="NITRITE REDUCTASE [NAD(P)H]"/>
    <property type="match status" value="1"/>
</dbReference>
<keyword evidence="4" id="KW-0963">Cytoplasm</keyword>
<organism evidence="11 12">
    <name type="scientific">Nitrosomonas stercoris</name>
    <dbReference type="NCBI Taxonomy" id="1444684"/>
    <lineage>
        <taxon>Bacteria</taxon>
        <taxon>Pseudomonadati</taxon>
        <taxon>Pseudomonadota</taxon>
        <taxon>Betaproteobacteria</taxon>
        <taxon>Nitrosomonadales</taxon>
        <taxon>Nitrosomonadaceae</taxon>
        <taxon>Nitrosomonas</taxon>
    </lineage>
</organism>
<dbReference type="PRINTS" id="PR00411">
    <property type="entry name" value="PNDRDTASEI"/>
</dbReference>
<evidence type="ECO:0000256" key="3">
    <source>
        <dbReference type="ARBA" id="ARBA00006442"/>
    </source>
</evidence>
<keyword evidence="6" id="KW-0274">FAD</keyword>
<protein>
    <submittedName>
        <fullName evidence="11">Rubredoxin-NAD(+) reductase</fullName>
    </submittedName>
</protein>
<evidence type="ECO:0000256" key="7">
    <source>
        <dbReference type="ARBA" id="ARBA00023002"/>
    </source>
</evidence>
<accession>A0A4Y1YM89</accession>
<evidence type="ECO:0000259" key="9">
    <source>
        <dbReference type="Pfam" id="PF07992"/>
    </source>
</evidence>
<dbReference type="InterPro" id="IPR023753">
    <property type="entry name" value="FAD/NAD-binding_dom"/>
</dbReference>
<dbReference type="KEGG" id="nst:Nstercoris_01532"/>
<dbReference type="Gene3D" id="3.50.50.60">
    <property type="entry name" value="FAD/NAD(P)-binding domain"/>
    <property type="match status" value="2"/>
</dbReference>
<dbReference type="InterPro" id="IPR050260">
    <property type="entry name" value="FAD-bd_OxRdtase"/>
</dbReference>
<evidence type="ECO:0000259" key="10">
    <source>
        <dbReference type="Pfam" id="PF18113"/>
    </source>
</evidence>
<evidence type="ECO:0000256" key="4">
    <source>
        <dbReference type="ARBA" id="ARBA00022490"/>
    </source>
</evidence>
<dbReference type="InterPro" id="IPR041364">
    <property type="entry name" value="Rbx-bd"/>
</dbReference>